<name>A0A432G5V7_9DELT</name>
<comment type="caution">
    <text evidence="6">The sequence shown here is derived from an EMBL/GenBank/DDBJ whole genome shotgun (WGS) entry which is preliminary data.</text>
</comment>
<keyword evidence="1" id="KW-1003">Cell membrane</keyword>
<dbReference type="Proteomes" id="UP000286801">
    <property type="component" value="Unassembled WGS sequence"/>
</dbReference>
<accession>A0A432G5V7</accession>
<sequence>MTTYRKPVSNTWWLESKPYFFFVIREFTSLFVAGYCLFLLVFIAKAGDSQEAYATLILSLKSPISMVLHLISFTFILYHAITWFNLTPKIMVLHLGEERIPNALIAGAVYLSWGVVSLIISWLILGG</sequence>
<proteinExistence type="predicted"/>
<dbReference type="Proteomes" id="UP000287917">
    <property type="component" value="Unassembled WGS sequence"/>
</dbReference>
<feature type="transmembrane region" description="Helical" evidence="5">
    <location>
        <begin position="104"/>
        <end position="125"/>
    </location>
</feature>
<dbReference type="EMBL" id="QNZL01000190">
    <property type="protein sequence ID" value="RTZ78698.1"/>
    <property type="molecule type" value="Genomic_DNA"/>
</dbReference>
<evidence type="ECO:0000256" key="4">
    <source>
        <dbReference type="ARBA" id="ARBA00023136"/>
    </source>
</evidence>
<dbReference type="EMBL" id="QNZK01000222">
    <property type="protein sequence ID" value="RTZ84435.1"/>
    <property type="molecule type" value="Genomic_DNA"/>
</dbReference>
<dbReference type="Pfam" id="PF02300">
    <property type="entry name" value="Fumarate_red_C"/>
    <property type="match status" value="1"/>
</dbReference>
<evidence type="ECO:0000313" key="7">
    <source>
        <dbReference type="EMBL" id="RTZ80731.1"/>
    </source>
</evidence>
<dbReference type="AlphaFoldDB" id="A0A432G5V7"/>
<keyword evidence="4 5" id="KW-0472">Membrane</keyword>
<protein>
    <recommendedName>
        <fullName evidence="11">Fumarate reductase subunit C</fullName>
    </recommendedName>
</protein>
<evidence type="ECO:0000256" key="3">
    <source>
        <dbReference type="ARBA" id="ARBA00022989"/>
    </source>
</evidence>
<dbReference type="InterPro" id="IPR034804">
    <property type="entry name" value="SQR/QFR_C/D"/>
</dbReference>
<dbReference type="Proteomes" id="UP000286732">
    <property type="component" value="Unassembled WGS sequence"/>
</dbReference>
<evidence type="ECO:0000313" key="10">
    <source>
        <dbReference type="Proteomes" id="UP000286801"/>
    </source>
</evidence>
<evidence type="ECO:0008006" key="11">
    <source>
        <dbReference type="Google" id="ProtNLM"/>
    </source>
</evidence>
<keyword evidence="3 5" id="KW-1133">Transmembrane helix</keyword>
<dbReference type="EMBL" id="QNZM01000150">
    <property type="protein sequence ID" value="RTZ80731.1"/>
    <property type="molecule type" value="Genomic_DNA"/>
</dbReference>
<feature type="transmembrane region" description="Helical" evidence="5">
    <location>
        <begin position="64"/>
        <end position="84"/>
    </location>
</feature>
<dbReference type="Gene3D" id="1.20.1300.10">
    <property type="entry name" value="Fumarate reductase/succinate dehydrogenase, transmembrane subunit"/>
    <property type="match status" value="1"/>
</dbReference>
<evidence type="ECO:0000313" key="8">
    <source>
        <dbReference type="EMBL" id="RTZ84435.1"/>
    </source>
</evidence>
<dbReference type="GO" id="GO:0016020">
    <property type="term" value="C:membrane"/>
    <property type="evidence" value="ECO:0007669"/>
    <property type="project" value="InterPro"/>
</dbReference>
<feature type="transmembrane region" description="Helical" evidence="5">
    <location>
        <begin position="20"/>
        <end position="43"/>
    </location>
</feature>
<evidence type="ECO:0000256" key="5">
    <source>
        <dbReference type="SAM" id="Phobius"/>
    </source>
</evidence>
<evidence type="ECO:0000313" key="6">
    <source>
        <dbReference type="EMBL" id="RTZ78698.1"/>
    </source>
</evidence>
<reference evidence="9 10" key="1">
    <citation type="submission" date="2018-06" db="EMBL/GenBank/DDBJ databases">
        <title>Combined omics and stable isotope probing to characterize newly discovered Mariana Back-Arc vent microbial communities.</title>
        <authorList>
            <person name="Trembath-Reichert E."/>
            <person name="Huber J.A."/>
        </authorList>
    </citation>
    <scope>NUCLEOTIDE SEQUENCE [LARGE SCALE GENOMIC DNA]</scope>
    <source>
        <strain evidence="8">MAG 58</strain>
        <strain evidence="6">MAG 63_1</strain>
        <strain evidence="7">MAG 63_2</strain>
    </source>
</reference>
<evidence type="ECO:0000256" key="1">
    <source>
        <dbReference type="ARBA" id="ARBA00022475"/>
    </source>
</evidence>
<evidence type="ECO:0000256" key="2">
    <source>
        <dbReference type="ARBA" id="ARBA00022692"/>
    </source>
</evidence>
<keyword evidence="2 5" id="KW-0812">Transmembrane</keyword>
<dbReference type="SUPFAM" id="SSF81343">
    <property type="entry name" value="Fumarate reductase respiratory complex transmembrane subunits"/>
    <property type="match status" value="1"/>
</dbReference>
<dbReference type="InterPro" id="IPR003510">
    <property type="entry name" value="Fumarate_red_C"/>
</dbReference>
<organism evidence="6 10">
    <name type="scientific">SAR324 cluster bacterium</name>
    <dbReference type="NCBI Taxonomy" id="2024889"/>
    <lineage>
        <taxon>Bacteria</taxon>
        <taxon>Deltaproteobacteria</taxon>
        <taxon>SAR324 cluster</taxon>
    </lineage>
</organism>
<evidence type="ECO:0000313" key="9">
    <source>
        <dbReference type="Proteomes" id="UP000286732"/>
    </source>
</evidence>
<gene>
    <name evidence="8" type="ORF">DSY96_06285</name>
    <name evidence="6" type="ORF">DSY97_07005</name>
    <name evidence="7" type="ORF">DSY98_03910</name>
</gene>